<name>H9BWG3_9BACT</name>
<evidence type="ECO:0000313" key="1">
    <source>
        <dbReference type="EMBL" id="AFD03135.1"/>
    </source>
</evidence>
<dbReference type="EMBL" id="JQ085816">
    <property type="protein sequence ID" value="AFD03135.1"/>
    <property type="molecule type" value="Genomic_DNA"/>
</dbReference>
<organism evidence="1">
    <name type="scientific">uncultured bacterium W5-77b</name>
    <dbReference type="NCBI Taxonomy" id="1131000"/>
    <lineage>
        <taxon>Bacteria</taxon>
        <taxon>environmental samples</taxon>
    </lineage>
</organism>
<protein>
    <submittedName>
        <fullName evidence="1">Uncharacterized protein</fullName>
    </submittedName>
</protein>
<reference evidence="1" key="1">
    <citation type="submission" date="2011-11" db="EMBL/GenBank/DDBJ databases">
        <title>Construction and analysis of a metagenome of deep-sea sediment.</title>
        <authorList>
            <person name="Huo Y.-Y."/>
            <person name="Cheng H."/>
            <person name="Wu M."/>
        </authorList>
    </citation>
    <scope>NUCLEOTIDE SEQUENCE</scope>
</reference>
<accession>H9BWG3</accession>
<sequence length="181" mass="20194">MSFNFSSIGSNATKKNYMDFLRPAGMVDAKLIFKKIQITEGTSAADAFAIASEVKNAIKATTGSDLDQLWTRIESALNRKKPIKTAANTTAGKLNTTLGLLYSAMEVIDGEDDIRYVRGMRSLFLQSKQIVESRFLGRLEGSEKRSVQRSLDTIASYFDRVTKRFNKRVKKNEIAGPEIKL</sequence>
<dbReference type="AlphaFoldDB" id="H9BWG3"/>
<proteinExistence type="predicted"/>